<feature type="transmembrane region" description="Helical" evidence="2">
    <location>
        <begin position="554"/>
        <end position="573"/>
    </location>
</feature>
<reference evidence="3 4" key="1">
    <citation type="submission" date="2018-03" db="EMBL/GenBank/DDBJ databases">
        <title>Draft Genome Sequences of the Obligatory Marine Myxobacteria Enhygromyxa salina SWB007.</title>
        <authorList>
            <person name="Poehlein A."/>
            <person name="Moghaddam J.A."/>
            <person name="Harms H."/>
            <person name="Alanjari M."/>
            <person name="Koenig G.M."/>
            <person name="Daniel R."/>
            <person name="Schaeberle T.F."/>
        </authorList>
    </citation>
    <scope>NUCLEOTIDE SEQUENCE [LARGE SCALE GENOMIC DNA]</scope>
    <source>
        <strain evidence="3 4">SWB007</strain>
    </source>
</reference>
<dbReference type="Proteomes" id="UP000238823">
    <property type="component" value="Unassembled WGS sequence"/>
</dbReference>
<feature type="region of interest" description="Disordered" evidence="1">
    <location>
        <begin position="101"/>
        <end position="129"/>
    </location>
</feature>
<feature type="compositionally biased region" description="Low complexity" evidence="1">
    <location>
        <begin position="38"/>
        <end position="48"/>
    </location>
</feature>
<feature type="transmembrane region" description="Helical" evidence="2">
    <location>
        <begin position="379"/>
        <end position="408"/>
    </location>
</feature>
<feature type="transmembrane region" description="Helical" evidence="2">
    <location>
        <begin position="178"/>
        <end position="199"/>
    </location>
</feature>
<dbReference type="AlphaFoldDB" id="A0A2S9YUR9"/>
<name>A0A2S9YUR9_9BACT</name>
<feature type="transmembrane region" description="Helical" evidence="2">
    <location>
        <begin position="348"/>
        <end position="367"/>
    </location>
</feature>
<feature type="transmembrane region" description="Helical" evidence="2">
    <location>
        <begin position="292"/>
        <end position="311"/>
    </location>
</feature>
<dbReference type="RefSeq" id="WP_106088503.1">
    <property type="nucleotide sequence ID" value="NZ_PVNL01000035.1"/>
</dbReference>
<feature type="transmembrane region" description="Helical" evidence="2">
    <location>
        <begin position="494"/>
        <end position="516"/>
    </location>
</feature>
<feature type="compositionally biased region" description="Basic and acidic residues" evidence="1">
    <location>
        <begin position="144"/>
        <end position="166"/>
    </location>
</feature>
<keyword evidence="2" id="KW-0472">Membrane</keyword>
<feature type="transmembrane region" description="Helical" evidence="2">
    <location>
        <begin position="459"/>
        <end position="482"/>
    </location>
</feature>
<feature type="region of interest" description="Disordered" evidence="1">
    <location>
        <begin position="144"/>
        <end position="171"/>
    </location>
</feature>
<accession>A0A2S9YUR9</accession>
<proteinExistence type="predicted"/>
<evidence type="ECO:0000256" key="1">
    <source>
        <dbReference type="SAM" id="MobiDB-lite"/>
    </source>
</evidence>
<organism evidence="3 4">
    <name type="scientific">Enhygromyxa salina</name>
    <dbReference type="NCBI Taxonomy" id="215803"/>
    <lineage>
        <taxon>Bacteria</taxon>
        <taxon>Pseudomonadati</taxon>
        <taxon>Myxococcota</taxon>
        <taxon>Polyangia</taxon>
        <taxon>Nannocystales</taxon>
        <taxon>Nannocystaceae</taxon>
        <taxon>Enhygromyxa</taxon>
    </lineage>
</organism>
<feature type="transmembrane region" description="Helical" evidence="2">
    <location>
        <begin position="323"/>
        <end position="342"/>
    </location>
</feature>
<evidence type="ECO:0000313" key="3">
    <source>
        <dbReference type="EMBL" id="PRQ08836.1"/>
    </source>
</evidence>
<evidence type="ECO:0000313" key="4">
    <source>
        <dbReference type="Proteomes" id="UP000238823"/>
    </source>
</evidence>
<feature type="transmembrane region" description="Helical" evidence="2">
    <location>
        <begin position="428"/>
        <end position="447"/>
    </location>
</feature>
<protein>
    <submittedName>
        <fullName evidence="3">Uncharacterized protein</fullName>
    </submittedName>
</protein>
<feature type="region of interest" description="Disordered" evidence="1">
    <location>
        <begin position="38"/>
        <end position="67"/>
    </location>
</feature>
<evidence type="ECO:0000256" key="2">
    <source>
        <dbReference type="SAM" id="Phobius"/>
    </source>
</evidence>
<comment type="caution">
    <text evidence="3">The sequence shown here is derived from an EMBL/GenBank/DDBJ whole genome shotgun (WGS) entry which is preliminary data.</text>
</comment>
<feature type="transmembrane region" description="Helical" evidence="2">
    <location>
        <begin position="211"/>
        <end position="232"/>
    </location>
</feature>
<keyword evidence="2" id="KW-1133">Transmembrane helix</keyword>
<dbReference type="EMBL" id="PVNL01000035">
    <property type="protein sequence ID" value="PRQ08836.1"/>
    <property type="molecule type" value="Genomic_DNA"/>
</dbReference>
<sequence>MNGAPIKPLNSRVLRIWNQWQKLLLALVLVCATGWSPPDTDPAQTDPAVEPKPATPAKPTLDSKQRTPHYLKVGRWMGRVVERTPESVRYHFKAPDGSITIIELSPRQPGDSPRFGTDEVTVSPEPGVAADPELLDAVTTWLQRSEDGPSKPDHHEEPEDRDHGDPDSPAVKAPLVRAIGQGLFGLWLLAGLITLVGAWRRRRSSARPSPVEASLWITLGVPLLIAFLAFSLRLLLAAPTPLDDDALADLGAGMSCATGQCPGGAAASFGGIRHGTGFPRLLGLCFGMGLDVSGIQVLLTALFGLAVAVSFDAGRRLGGPQSGVVVGALAAAAELSLLLVELSSTGEILWNPSSVALPAALTLAAMLRGAATGRSGPLLLAGLFAGLTYEAHVATLALWPGLVIVAAVTAGGTRSTRPAAVELSLRAAWLPMLAGALAVPMVLSPASSLVNGRVILAELGWVGIGASVLNCLVLSVALRRWITATDEPGWRPSPAVLALALPLATLIVILFTSGFVEAHPVRYYAPAFPVIAVAGAWLLVWVVSRRVETQRARVGVTALVGAGIVLASLAAYIGRMAVDRDRWNHADVRAIAAVLRDHGIGGGELHLAIRGAQCGRDSYGDRGQRLDELLVGGLRLFGEISLDPLAQGRPGTTWYVVKLRNDAVAELPADATTLASGTTHTIVMAPYEPVLDLAAMRHCVRLAGAEPSCVLAKPLPVAPLGRLILPHHDPGRQPAADQELVAYYYEVPLHPVSTRRRTTLWVNSQRAPGPWRIVELTGGASTTTELPATQVELSVEPGAAASVTVGYLLDDGDPWWGQWPPLLELPEDPQLRALVLPRE</sequence>
<gene>
    <name evidence="3" type="ORF">ENSA7_14680</name>
</gene>
<feature type="transmembrane region" description="Helical" evidence="2">
    <location>
        <begin position="523"/>
        <end position="542"/>
    </location>
</feature>
<keyword evidence="2" id="KW-0812">Transmembrane</keyword>